<reference evidence="8 9" key="1">
    <citation type="submission" date="2018-02" db="EMBL/GenBank/DDBJ databases">
        <title>novel marine gammaproteobacteria from coastal saline agro ecosystem.</title>
        <authorList>
            <person name="Krishnan R."/>
            <person name="Ramesh Kumar N."/>
        </authorList>
    </citation>
    <scope>NUCLEOTIDE SEQUENCE [LARGE SCALE GENOMIC DNA]</scope>
    <source>
        <strain evidence="8 9">228</strain>
    </source>
</reference>
<evidence type="ECO:0000256" key="5">
    <source>
        <dbReference type="ARBA" id="ARBA00023004"/>
    </source>
</evidence>
<proteinExistence type="predicted"/>
<evidence type="ECO:0000256" key="1">
    <source>
        <dbReference type="ARBA" id="ARBA00022448"/>
    </source>
</evidence>
<dbReference type="InterPro" id="IPR036909">
    <property type="entry name" value="Cyt_c-like_dom_sf"/>
</dbReference>
<name>A0A2S5KNN9_9PROT</name>
<dbReference type="EMBL" id="PRLP01000057">
    <property type="protein sequence ID" value="PPC76149.1"/>
    <property type="molecule type" value="Genomic_DNA"/>
</dbReference>
<accession>A0A2S5KNN9</accession>
<evidence type="ECO:0000313" key="9">
    <source>
        <dbReference type="Proteomes" id="UP000238196"/>
    </source>
</evidence>
<dbReference type="PANTHER" id="PTHR11961">
    <property type="entry name" value="CYTOCHROME C"/>
    <property type="match status" value="1"/>
</dbReference>
<evidence type="ECO:0000256" key="3">
    <source>
        <dbReference type="ARBA" id="ARBA00022723"/>
    </source>
</evidence>
<dbReference type="GO" id="GO:0009055">
    <property type="term" value="F:electron transfer activity"/>
    <property type="evidence" value="ECO:0007669"/>
    <property type="project" value="InterPro"/>
</dbReference>
<organism evidence="8 9">
    <name type="scientific">Proteobacteria bacterium 228</name>
    <dbReference type="NCBI Taxonomy" id="2083153"/>
    <lineage>
        <taxon>Bacteria</taxon>
        <taxon>Pseudomonadati</taxon>
        <taxon>Pseudomonadota</taxon>
    </lineage>
</organism>
<evidence type="ECO:0000256" key="6">
    <source>
        <dbReference type="PROSITE-ProRule" id="PRU00433"/>
    </source>
</evidence>
<dbReference type="OrthoDB" id="9805828at2"/>
<dbReference type="GO" id="GO:0020037">
    <property type="term" value="F:heme binding"/>
    <property type="evidence" value="ECO:0007669"/>
    <property type="project" value="InterPro"/>
</dbReference>
<keyword evidence="3 6" id="KW-0479">Metal-binding</keyword>
<dbReference type="AlphaFoldDB" id="A0A2S5KNN9"/>
<evidence type="ECO:0000256" key="4">
    <source>
        <dbReference type="ARBA" id="ARBA00022982"/>
    </source>
</evidence>
<dbReference type="PRINTS" id="PR00604">
    <property type="entry name" value="CYTCHRMECIAB"/>
</dbReference>
<dbReference type="Pfam" id="PF00034">
    <property type="entry name" value="Cytochrom_C"/>
    <property type="match status" value="1"/>
</dbReference>
<protein>
    <submittedName>
        <fullName evidence="8">Cytochrome C</fullName>
    </submittedName>
</protein>
<gene>
    <name evidence="8" type="ORF">C4K68_17340</name>
</gene>
<keyword evidence="2 6" id="KW-0349">Heme</keyword>
<evidence type="ECO:0000256" key="2">
    <source>
        <dbReference type="ARBA" id="ARBA00022617"/>
    </source>
</evidence>
<dbReference type="InterPro" id="IPR002327">
    <property type="entry name" value="Cyt_c_1A/1B"/>
</dbReference>
<evidence type="ECO:0000313" key="8">
    <source>
        <dbReference type="EMBL" id="PPC76149.1"/>
    </source>
</evidence>
<comment type="caution">
    <text evidence="8">The sequence shown here is derived from an EMBL/GenBank/DDBJ whole genome shotgun (WGS) entry which is preliminary data.</text>
</comment>
<dbReference type="Gene3D" id="1.10.760.10">
    <property type="entry name" value="Cytochrome c-like domain"/>
    <property type="match status" value="1"/>
</dbReference>
<dbReference type="PROSITE" id="PS51007">
    <property type="entry name" value="CYTC"/>
    <property type="match status" value="1"/>
</dbReference>
<sequence length="119" mass="12677">MTLSVLASGVKADVCEGVDKQQAQTLYTNNCSVCHSVEPAGAVMMGPNLHGVVNRDVASVAGFNYSQALKNAGGQWQAERLDQFIQQPQSAMPGTYMPFAGLADASQRKAIICYLSQHS</sequence>
<keyword evidence="4" id="KW-0249">Electron transport</keyword>
<dbReference type="InterPro" id="IPR009056">
    <property type="entry name" value="Cyt_c-like_dom"/>
</dbReference>
<keyword evidence="1" id="KW-0813">Transport</keyword>
<dbReference type="SUPFAM" id="SSF46626">
    <property type="entry name" value="Cytochrome c"/>
    <property type="match status" value="1"/>
</dbReference>
<evidence type="ECO:0000259" key="7">
    <source>
        <dbReference type="PROSITE" id="PS51007"/>
    </source>
</evidence>
<dbReference type="Proteomes" id="UP000238196">
    <property type="component" value="Unassembled WGS sequence"/>
</dbReference>
<feature type="domain" description="Cytochrome c" evidence="7">
    <location>
        <begin position="18"/>
        <end position="119"/>
    </location>
</feature>
<keyword evidence="5 6" id="KW-0408">Iron</keyword>
<dbReference type="GO" id="GO:0046872">
    <property type="term" value="F:metal ion binding"/>
    <property type="evidence" value="ECO:0007669"/>
    <property type="project" value="UniProtKB-KW"/>
</dbReference>